<organism evidence="1 2">
    <name type="scientific">Alligator mississippiensis</name>
    <name type="common">American alligator</name>
    <dbReference type="NCBI Taxonomy" id="8496"/>
    <lineage>
        <taxon>Eukaryota</taxon>
        <taxon>Metazoa</taxon>
        <taxon>Chordata</taxon>
        <taxon>Craniata</taxon>
        <taxon>Vertebrata</taxon>
        <taxon>Euteleostomi</taxon>
        <taxon>Archelosauria</taxon>
        <taxon>Archosauria</taxon>
        <taxon>Crocodylia</taxon>
        <taxon>Alligatoridae</taxon>
        <taxon>Alligatorinae</taxon>
        <taxon>Alligator</taxon>
    </lineage>
</organism>
<name>A0A151MPN8_ALLMI</name>
<protein>
    <submittedName>
        <fullName evidence="1">Uncharacterized protein</fullName>
    </submittedName>
</protein>
<gene>
    <name evidence="1" type="ORF">Y1Q_0002135</name>
</gene>
<dbReference type="Proteomes" id="UP000050525">
    <property type="component" value="Unassembled WGS sequence"/>
</dbReference>
<sequence length="122" mass="13499">MPRDLWGTGGRNCSVNCNSQKPPEDWRNKLQCALQLPKDGRRQEEVKEAVSECGEKIRLITGLLHPSVLHPSLAAQLFGNYGFMVKVKLVSAAECIDHLDFPHTNLLSSGSISTSVARTERI</sequence>
<dbReference type="EMBL" id="AKHW03005470">
    <property type="protein sequence ID" value="KYO26501.1"/>
    <property type="molecule type" value="Genomic_DNA"/>
</dbReference>
<reference evidence="1 2" key="1">
    <citation type="journal article" date="2012" name="Genome Biol.">
        <title>Sequencing three crocodilian genomes to illuminate the evolution of archosaurs and amniotes.</title>
        <authorList>
            <person name="St John J.A."/>
            <person name="Braun E.L."/>
            <person name="Isberg S.R."/>
            <person name="Miles L.G."/>
            <person name="Chong A.Y."/>
            <person name="Gongora J."/>
            <person name="Dalzell P."/>
            <person name="Moran C."/>
            <person name="Bed'hom B."/>
            <person name="Abzhanov A."/>
            <person name="Burgess S.C."/>
            <person name="Cooksey A.M."/>
            <person name="Castoe T.A."/>
            <person name="Crawford N.G."/>
            <person name="Densmore L.D."/>
            <person name="Drew J.C."/>
            <person name="Edwards S.V."/>
            <person name="Faircloth B.C."/>
            <person name="Fujita M.K."/>
            <person name="Greenwold M.J."/>
            <person name="Hoffmann F.G."/>
            <person name="Howard J.M."/>
            <person name="Iguchi T."/>
            <person name="Janes D.E."/>
            <person name="Khan S.Y."/>
            <person name="Kohno S."/>
            <person name="de Koning A.J."/>
            <person name="Lance S.L."/>
            <person name="McCarthy F.M."/>
            <person name="McCormack J.E."/>
            <person name="Merchant M.E."/>
            <person name="Peterson D.G."/>
            <person name="Pollock D.D."/>
            <person name="Pourmand N."/>
            <person name="Raney B.J."/>
            <person name="Roessler K.A."/>
            <person name="Sanford J.R."/>
            <person name="Sawyer R.H."/>
            <person name="Schmidt C.J."/>
            <person name="Triplett E.W."/>
            <person name="Tuberville T.D."/>
            <person name="Venegas-Anaya M."/>
            <person name="Howard J.T."/>
            <person name="Jarvis E.D."/>
            <person name="Guillette L.J.Jr."/>
            <person name="Glenn T.C."/>
            <person name="Green R.E."/>
            <person name="Ray D.A."/>
        </authorList>
    </citation>
    <scope>NUCLEOTIDE SEQUENCE [LARGE SCALE GENOMIC DNA]</scope>
    <source>
        <strain evidence="1">KSC_2009_1</strain>
    </source>
</reference>
<comment type="caution">
    <text evidence="1">The sequence shown here is derived from an EMBL/GenBank/DDBJ whole genome shotgun (WGS) entry which is preliminary data.</text>
</comment>
<dbReference type="AlphaFoldDB" id="A0A151MPN8"/>
<evidence type="ECO:0000313" key="2">
    <source>
        <dbReference type="Proteomes" id="UP000050525"/>
    </source>
</evidence>
<proteinExistence type="predicted"/>
<evidence type="ECO:0000313" key="1">
    <source>
        <dbReference type="EMBL" id="KYO26501.1"/>
    </source>
</evidence>
<keyword evidence="2" id="KW-1185">Reference proteome</keyword>
<accession>A0A151MPN8</accession>